<evidence type="ECO:0000256" key="2">
    <source>
        <dbReference type="SAM" id="SignalP"/>
    </source>
</evidence>
<dbReference type="OrthoDB" id="10634491at2759"/>
<feature type="compositionally biased region" description="Polar residues" evidence="1">
    <location>
        <begin position="398"/>
        <end position="425"/>
    </location>
</feature>
<feature type="chain" id="PRO_5020192394" evidence="2">
    <location>
        <begin position="19"/>
        <end position="526"/>
    </location>
</feature>
<keyword evidence="4" id="KW-1185">Reference proteome</keyword>
<dbReference type="AlphaFoldDB" id="A0A4P9Y739"/>
<protein>
    <submittedName>
        <fullName evidence="3">Uncharacterized protein</fullName>
    </submittedName>
</protein>
<feature type="compositionally biased region" description="Polar residues" evidence="1">
    <location>
        <begin position="359"/>
        <end position="374"/>
    </location>
</feature>
<feature type="region of interest" description="Disordered" evidence="1">
    <location>
        <begin position="348"/>
        <end position="432"/>
    </location>
</feature>
<dbReference type="EMBL" id="KZ987788">
    <property type="protein sequence ID" value="RKP14813.1"/>
    <property type="molecule type" value="Genomic_DNA"/>
</dbReference>
<reference evidence="4" key="1">
    <citation type="journal article" date="2018" name="Nat. Microbiol.">
        <title>Leveraging single-cell genomics to expand the fungal tree of life.</title>
        <authorList>
            <person name="Ahrendt S.R."/>
            <person name="Quandt C.A."/>
            <person name="Ciobanu D."/>
            <person name="Clum A."/>
            <person name="Salamov A."/>
            <person name="Andreopoulos B."/>
            <person name="Cheng J.F."/>
            <person name="Woyke T."/>
            <person name="Pelin A."/>
            <person name="Henrissat B."/>
            <person name="Reynolds N.K."/>
            <person name="Benny G.L."/>
            <person name="Smith M.E."/>
            <person name="James T.Y."/>
            <person name="Grigoriev I.V."/>
        </authorList>
    </citation>
    <scope>NUCLEOTIDE SEQUENCE [LARGE SCALE GENOMIC DNA]</scope>
</reference>
<organism evidence="3 4">
    <name type="scientific">Piptocephalis cylindrospora</name>
    <dbReference type="NCBI Taxonomy" id="1907219"/>
    <lineage>
        <taxon>Eukaryota</taxon>
        <taxon>Fungi</taxon>
        <taxon>Fungi incertae sedis</taxon>
        <taxon>Zoopagomycota</taxon>
        <taxon>Zoopagomycotina</taxon>
        <taxon>Zoopagomycetes</taxon>
        <taxon>Zoopagales</taxon>
        <taxon>Piptocephalidaceae</taxon>
        <taxon>Piptocephalis</taxon>
    </lineage>
</organism>
<feature type="signal peptide" evidence="2">
    <location>
        <begin position="1"/>
        <end position="18"/>
    </location>
</feature>
<dbReference type="Proteomes" id="UP000267251">
    <property type="component" value="Unassembled WGS sequence"/>
</dbReference>
<name>A0A4P9Y739_9FUNG</name>
<gene>
    <name evidence="3" type="ORF">BJ684DRAFT_14883</name>
</gene>
<sequence length="526" mass="58932">MRHLLPIFTLLAASSGYAMPMKDDLTSSTLVNRIDIPYLPRSNADKDSFSTKADIIFPNLPKVNSEVSLDTTIQAAYAYLLTVWGLATETLIRKTHNEYKETHELGLMIKAYSVSGLRERYCNHLFPPAPKGRRRIWKADPLYVDNDSSGLLFRICESFKGQNLKLSAQLERASPISAAQWDHSVNLFHQESILSKDIINGNLSAERFFKEDDKIHLKTESLQEQLITAIPSKKPRTPGPVSSVFLRAVIKAFISSMVYNPFHEAHKSSVDHENVRRMKQMALTSHLRFWKTSFPKASFDPVFKAILARTNGGKDTTPRPPVMMDVSKAIYKSSSPVRSILEKIKQTHRSISGPLTRPASHQSSPPASVKNDNPISGPLELSTSRQSSPPASVKDDNFISSPPQFSVSRQSSPLARSTNRATQQIPRFRPNKSDYDFTSISLLGVSTSDLANGHSPLIGSIRDKVRNVPSSLESPQHLKLRAVAPERVPELCSDKRKVNLIEKRRSARFTHPFDLTRWMIILIGNS</sequence>
<evidence type="ECO:0000256" key="1">
    <source>
        <dbReference type="SAM" id="MobiDB-lite"/>
    </source>
</evidence>
<accession>A0A4P9Y739</accession>
<keyword evidence="2" id="KW-0732">Signal</keyword>
<evidence type="ECO:0000313" key="3">
    <source>
        <dbReference type="EMBL" id="RKP14813.1"/>
    </source>
</evidence>
<feature type="compositionally biased region" description="Polar residues" evidence="1">
    <location>
        <begin position="381"/>
        <end position="390"/>
    </location>
</feature>
<proteinExistence type="predicted"/>
<evidence type="ECO:0000313" key="4">
    <source>
        <dbReference type="Proteomes" id="UP000267251"/>
    </source>
</evidence>